<evidence type="ECO:0000256" key="2">
    <source>
        <dbReference type="ARBA" id="ARBA00022692"/>
    </source>
</evidence>
<feature type="transmembrane region" description="Helical" evidence="5">
    <location>
        <begin position="140"/>
        <end position="157"/>
    </location>
</feature>
<dbReference type="Proteomes" id="UP000185680">
    <property type="component" value="Chromosome"/>
</dbReference>
<dbReference type="InterPro" id="IPR007318">
    <property type="entry name" value="Phopholipid_MeTrfase"/>
</dbReference>
<keyword evidence="4 5" id="KW-0472">Membrane</keyword>
<evidence type="ECO:0000256" key="5">
    <source>
        <dbReference type="SAM" id="Phobius"/>
    </source>
</evidence>
<dbReference type="GO" id="GO:0008168">
    <property type="term" value="F:methyltransferase activity"/>
    <property type="evidence" value="ECO:0007669"/>
    <property type="project" value="UniProtKB-KW"/>
</dbReference>
<dbReference type="RefSeq" id="WP_066094222.1">
    <property type="nucleotide sequence ID" value="NZ_CP017476.1"/>
</dbReference>
<keyword evidence="6" id="KW-0808">Transferase</keyword>
<dbReference type="AlphaFoldDB" id="A0A1D8NUZ3"/>
<dbReference type="PANTHER" id="PTHR43847">
    <property type="entry name" value="BLL3993 PROTEIN"/>
    <property type="match status" value="1"/>
</dbReference>
<feature type="transmembrane region" description="Helical" evidence="5">
    <location>
        <begin position="65"/>
        <end position="85"/>
    </location>
</feature>
<dbReference type="KEGG" id="hyl:LPB072_08680"/>
<name>A0A1D8NUZ3_9BURK</name>
<sequence length="187" mass="21374">MMNWLPLQISVFILMSGVLTFLSRKSLRSRTSHGFTRFFAWEAILALLVWNAPVWHDNMFSIRQLASWALLFTSPVVAISGLRALQAVGKTSELRQDDALFGFERTGRLVTTSIFGFIRHPMYSALILLAWGIYLKGVNPWTTVLVVLASLAMWFTARRDEAECMAYFGEAYGDYMKTTKRFVPYLL</sequence>
<accession>A0A1D8NUZ3</accession>
<keyword evidence="3 5" id="KW-1133">Transmembrane helix</keyword>
<evidence type="ECO:0000256" key="1">
    <source>
        <dbReference type="ARBA" id="ARBA00004127"/>
    </source>
</evidence>
<dbReference type="Pfam" id="PF04191">
    <property type="entry name" value="PEMT"/>
    <property type="match status" value="1"/>
</dbReference>
<evidence type="ECO:0000256" key="4">
    <source>
        <dbReference type="ARBA" id="ARBA00023136"/>
    </source>
</evidence>
<dbReference type="GO" id="GO:0012505">
    <property type="term" value="C:endomembrane system"/>
    <property type="evidence" value="ECO:0007669"/>
    <property type="project" value="UniProtKB-SubCell"/>
</dbReference>
<dbReference type="EMBL" id="CP017476">
    <property type="protein sequence ID" value="AOW12906.1"/>
    <property type="molecule type" value="Genomic_DNA"/>
</dbReference>
<feature type="transmembrane region" description="Helical" evidence="5">
    <location>
        <begin position="6"/>
        <end position="23"/>
    </location>
</feature>
<feature type="transmembrane region" description="Helical" evidence="5">
    <location>
        <begin position="114"/>
        <end position="134"/>
    </location>
</feature>
<comment type="subcellular location">
    <subcellularLocation>
        <location evidence="1">Endomembrane system</location>
        <topology evidence="1">Multi-pass membrane protein</topology>
    </subcellularLocation>
</comment>
<protein>
    <submittedName>
        <fullName evidence="6">Isoprenylcysteine carboxyl methyltransferase</fullName>
    </submittedName>
</protein>
<dbReference type="InterPro" id="IPR052527">
    <property type="entry name" value="Metal_cation-efflux_comp"/>
</dbReference>
<organism evidence="6 7">
    <name type="scientific">Hydrogenophaga crassostreae</name>
    <dbReference type="NCBI Taxonomy" id="1763535"/>
    <lineage>
        <taxon>Bacteria</taxon>
        <taxon>Pseudomonadati</taxon>
        <taxon>Pseudomonadota</taxon>
        <taxon>Betaproteobacteria</taxon>
        <taxon>Burkholderiales</taxon>
        <taxon>Comamonadaceae</taxon>
        <taxon>Hydrogenophaga</taxon>
    </lineage>
</organism>
<gene>
    <name evidence="6" type="ORF">LPB072_08680</name>
</gene>
<reference evidence="6 7" key="1">
    <citation type="submission" date="2016-10" db="EMBL/GenBank/DDBJ databases">
        <title>Hydorgenophaga sp. LPB0072 isolated from gastropod.</title>
        <authorList>
            <person name="Kim E."/>
            <person name="Yi H."/>
        </authorList>
    </citation>
    <scope>NUCLEOTIDE SEQUENCE [LARGE SCALE GENOMIC DNA]</scope>
    <source>
        <strain evidence="6 7">LPB0072</strain>
    </source>
</reference>
<keyword evidence="2 5" id="KW-0812">Transmembrane</keyword>
<keyword evidence="6" id="KW-0489">Methyltransferase</keyword>
<evidence type="ECO:0000313" key="7">
    <source>
        <dbReference type="Proteomes" id="UP000185680"/>
    </source>
</evidence>
<dbReference type="PANTHER" id="PTHR43847:SF1">
    <property type="entry name" value="BLL3993 PROTEIN"/>
    <property type="match status" value="1"/>
</dbReference>
<dbReference type="OrthoDB" id="5293276at2"/>
<dbReference type="GO" id="GO:0032259">
    <property type="term" value="P:methylation"/>
    <property type="evidence" value="ECO:0007669"/>
    <property type="project" value="UniProtKB-KW"/>
</dbReference>
<evidence type="ECO:0000313" key="6">
    <source>
        <dbReference type="EMBL" id="AOW12906.1"/>
    </source>
</evidence>
<dbReference type="Gene3D" id="1.20.120.1630">
    <property type="match status" value="1"/>
</dbReference>
<proteinExistence type="predicted"/>
<feature type="transmembrane region" description="Helical" evidence="5">
    <location>
        <begin position="35"/>
        <end position="53"/>
    </location>
</feature>
<dbReference type="STRING" id="1763535.LPB072_08680"/>
<evidence type="ECO:0000256" key="3">
    <source>
        <dbReference type="ARBA" id="ARBA00022989"/>
    </source>
</evidence>